<evidence type="ECO:0000256" key="1">
    <source>
        <dbReference type="SAM" id="MobiDB-lite"/>
    </source>
</evidence>
<keyword evidence="2" id="KW-1133">Transmembrane helix</keyword>
<evidence type="ECO:0000256" key="2">
    <source>
        <dbReference type="SAM" id="Phobius"/>
    </source>
</evidence>
<dbReference type="EMBL" id="JAUIRO010000005">
    <property type="protein sequence ID" value="KAK0712862.1"/>
    <property type="molecule type" value="Genomic_DNA"/>
</dbReference>
<evidence type="ECO:0000313" key="4">
    <source>
        <dbReference type="Proteomes" id="UP001172101"/>
    </source>
</evidence>
<keyword evidence="2" id="KW-0472">Membrane</keyword>
<feature type="transmembrane region" description="Helical" evidence="2">
    <location>
        <begin position="96"/>
        <end position="115"/>
    </location>
</feature>
<feature type="transmembrane region" description="Helical" evidence="2">
    <location>
        <begin position="175"/>
        <end position="197"/>
    </location>
</feature>
<dbReference type="Proteomes" id="UP001172101">
    <property type="component" value="Unassembled WGS sequence"/>
</dbReference>
<evidence type="ECO:0000313" key="3">
    <source>
        <dbReference type="EMBL" id="KAK0712862.1"/>
    </source>
</evidence>
<protein>
    <submittedName>
        <fullName evidence="3">Uncharacterized protein</fullName>
    </submittedName>
</protein>
<feature type="compositionally biased region" description="Basic and acidic residues" evidence="1">
    <location>
        <begin position="56"/>
        <end position="67"/>
    </location>
</feature>
<dbReference type="AlphaFoldDB" id="A0AA40ABM1"/>
<feature type="compositionally biased region" description="Polar residues" evidence="1">
    <location>
        <begin position="43"/>
        <end position="55"/>
    </location>
</feature>
<reference evidence="3" key="1">
    <citation type="submission" date="2023-06" db="EMBL/GenBank/DDBJ databases">
        <title>Genome-scale phylogeny and comparative genomics of the fungal order Sordariales.</title>
        <authorList>
            <consortium name="Lawrence Berkeley National Laboratory"/>
            <person name="Hensen N."/>
            <person name="Bonometti L."/>
            <person name="Westerberg I."/>
            <person name="Brannstrom I.O."/>
            <person name="Guillou S."/>
            <person name="Cros-Aarteil S."/>
            <person name="Calhoun S."/>
            <person name="Haridas S."/>
            <person name="Kuo A."/>
            <person name="Mondo S."/>
            <person name="Pangilinan J."/>
            <person name="Riley R."/>
            <person name="LaButti K."/>
            <person name="Andreopoulos B."/>
            <person name="Lipzen A."/>
            <person name="Chen C."/>
            <person name="Yanf M."/>
            <person name="Daum C."/>
            <person name="Ng V."/>
            <person name="Clum A."/>
            <person name="Steindorff A."/>
            <person name="Ohm R."/>
            <person name="Martin F."/>
            <person name="Silar P."/>
            <person name="Natvig D."/>
            <person name="Lalanne C."/>
            <person name="Gautier V."/>
            <person name="Ament-velasquez S.L."/>
            <person name="Kruys A."/>
            <person name="Hutchinson M.I."/>
            <person name="Powell A.J."/>
            <person name="Barry K."/>
            <person name="Miller A.N."/>
            <person name="Grigoriev I.V."/>
            <person name="Debuchy R."/>
            <person name="Gladieux P."/>
            <person name="Thoren M.H."/>
            <person name="Johannesson H."/>
        </authorList>
    </citation>
    <scope>NUCLEOTIDE SEQUENCE</scope>
    <source>
        <strain evidence="3">SMH2392-1A</strain>
    </source>
</reference>
<proteinExistence type="predicted"/>
<name>A0AA40ABM1_9PEZI</name>
<sequence>MLELRSAAPPPPPPQLLPALAGGNSGMETSSNGSYGYLGADLEQQQQKAASTRTSINDRRATSRDTSRLANCGSAQAPPPPSPQPWALQRKRTRLAPAWAVALLALGTTAVTVWYSQRVMVDRTELPASLRLSPGLTVLAVNVLSHIVAFLVFSLCGDVLEQVRWAFACRPEGVLLTSFLAMSRATPVGGMLYLCRVRGWHQLWALQRILSYIITAALSLVLIANVTFKVVYTPFSSDSSATRSVVGGLAPLDTSGLADVDIALIPLLASAYSIGFITDPRYVTKVAPVGCSASDPNCVSLLMPGGMEVVRTYENPSGDSASQSLYSGNFTGDYDSIVINDAPAYHIEYSAIGPDFQWNRTDPGGDCTMYGGDIGEGVYVCQREVGDGMYFGWAICPDEGVAAKTCQTSRGWTDAVAWNTTVSLFSRQATVAYDRNNMSILSVERVSDAQPTKIDGAVAALYMNVILQPITPALNWTADNSTYGYSAARFGFTYGISFLLRLYTSDYSTYRDGGVYLLRSLVAVPFQFATAMRQYGHVNLMPAANSVTATLSQSAYRALIDGWTVWVFAWLAFPTVTYCVALLAWMSVAGPYSPNISVFPEIDITSKSSSTLHTQSGRGGSFASDMDPHLEMAEHTLEDLGRLTRGHGMGDGSSTRIVQSIRGRRVWCGSLPGASGNEQYIVLLTEEAGRLRCLNRETRYS</sequence>
<accession>A0AA40ABM1</accession>
<comment type="caution">
    <text evidence="3">The sequence shown here is derived from an EMBL/GenBank/DDBJ whole genome shotgun (WGS) entry which is preliminary data.</text>
</comment>
<gene>
    <name evidence="3" type="ORF">B0T26DRAFT_677271</name>
</gene>
<keyword evidence="2" id="KW-0812">Transmembrane</keyword>
<organism evidence="3 4">
    <name type="scientific">Lasiosphaeria miniovina</name>
    <dbReference type="NCBI Taxonomy" id="1954250"/>
    <lineage>
        <taxon>Eukaryota</taxon>
        <taxon>Fungi</taxon>
        <taxon>Dikarya</taxon>
        <taxon>Ascomycota</taxon>
        <taxon>Pezizomycotina</taxon>
        <taxon>Sordariomycetes</taxon>
        <taxon>Sordariomycetidae</taxon>
        <taxon>Sordariales</taxon>
        <taxon>Lasiosphaeriaceae</taxon>
        <taxon>Lasiosphaeria</taxon>
    </lineage>
</organism>
<feature type="region of interest" description="Disordered" evidence="1">
    <location>
        <begin position="1"/>
        <end position="86"/>
    </location>
</feature>
<feature type="transmembrane region" description="Helical" evidence="2">
    <location>
        <begin position="136"/>
        <end position="155"/>
    </location>
</feature>
<feature type="transmembrane region" description="Helical" evidence="2">
    <location>
        <begin position="209"/>
        <end position="232"/>
    </location>
</feature>
<dbReference type="GeneID" id="85323354"/>
<dbReference type="RefSeq" id="XP_060294185.1">
    <property type="nucleotide sequence ID" value="XM_060440084.1"/>
</dbReference>
<feature type="transmembrane region" description="Helical" evidence="2">
    <location>
        <begin position="563"/>
        <end position="585"/>
    </location>
</feature>
<keyword evidence="4" id="KW-1185">Reference proteome</keyword>